<organism evidence="4 5">
    <name type="scientific">Roseomonas acroporae</name>
    <dbReference type="NCBI Taxonomy" id="2937791"/>
    <lineage>
        <taxon>Bacteria</taxon>
        <taxon>Pseudomonadati</taxon>
        <taxon>Pseudomonadota</taxon>
        <taxon>Alphaproteobacteria</taxon>
        <taxon>Acetobacterales</taxon>
        <taxon>Roseomonadaceae</taxon>
        <taxon>Roseomonas</taxon>
    </lineage>
</organism>
<comment type="similarity">
    <text evidence="2 3">Belongs to the LOG family.</text>
</comment>
<proteinExistence type="inferred from homology"/>
<accession>A0A9X1Y920</accession>
<gene>
    <name evidence="4" type="ORF">M0638_18460</name>
</gene>
<keyword evidence="3" id="KW-0203">Cytokinin biosynthesis</keyword>
<comment type="caution">
    <text evidence="4">The sequence shown here is derived from an EMBL/GenBank/DDBJ whole genome shotgun (WGS) entry which is preliminary data.</text>
</comment>
<comment type="catalytic activity">
    <reaction evidence="1">
        <text>AMP + H2O = D-ribose 5-phosphate + adenine</text>
        <dbReference type="Rhea" id="RHEA:20129"/>
        <dbReference type="ChEBI" id="CHEBI:15377"/>
        <dbReference type="ChEBI" id="CHEBI:16708"/>
        <dbReference type="ChEBI" id="CHEBI:78346"/>
        <dbReference type="ChEBI" id="CHEBI:456215"/>
        <dbReference type="EC" id="3.2.2.4"/>
    </reaction>
</comment>
<evidence type="ECO:0000256" key="2">
    <source>
        <dbReference type="ARBA" id="ARBA00006763"/>
    </source>
</evidence>
<dbReference type="Pfam" id="PF03641">
    <property type="entry name" value="Lysine_decarbox"/>
    <property type="match status" value="1"/>
</dbReference>
<dbReference type="GO" id="GO:0005829">
    <property type="term" value="C:cytosol"/>
    <property type="evidence" value="ECO:0007669"/>
    <property type="project" value="TreeGrafter"/>
</dbReference>
<protein>
    <recommendedName>
        <fullName evidence="3">Cytokinin riboside 5'-monophosphate phosphoribohydrolase</fullName>
        <ecNumber evidence="3">3.2.2.n1</ecNumber>
    </recommendedName>
</protein>
<dbReference type="NCBIfam" id="TIGR00730">
    <property type="entry name" value="Rossman fold protein, TIGR00730 family"/>
    <property type="match status" value="1"/>
</dbReference>
<dbReference type="EC" id="3.2.2.n1" evidence="3"/>
<dbReference type="EMBL" id="JALPRX010000081">
    <property type="protein sequence ID" value="MCK8786364.1"/>
    <property type="molecule type" value="Genomic_DNA"/>
</dbReference>
<dbReference type="PANTHER" id="PTHR31223:SF70">
    <property type="entry name" value="LOG FAMILY PROTEIN YJL055W"/>
    <property type="match status" value="1"/>
</dbReference>
<dbReference type="SUPFAM" id="SSF102405">
    <property type="entry name" value="MCP/YpsA-like"/>
    <property type="match status" value="1"/>
</dbReference>
<dbReference type="GO" id="GO:0008714">
    <property type="term" value="F:AMP nucleosidase activity"/>
    <property type="evidence" value="ECO:0007669"/>
    <property type="project" value="UniProtKB-EC"/>
</dbReference>
<dbReference type="GO" id="GO:0009691">
    <property type="term" value="P:cytokinin biosynthetic process"/>
    <property type="evidence" value="ECO:0007669"/>
    <property type="project" value="UniProtKB-UniRule"/>
</dbReference>
<evidence type="ECO:0000313" key="5">
    <source>
        <dbReference type="Proteomes" id="UP001139516"/>
    </source>
</evidence>
<dbReference type="PANTHER" id="PTHR31223">
    <property type="entry name" value="LOG FAMILY PROTEIN YJL055W"/>
    <property type="match status" value="1"/>
</dbReference>
<evidence type="ECO:0000256" key="1">
    <source>
        <dbReference type="ARBA" id="ARBA00000274"/>
    </source>
</evidence>
<dbReference type="Proteomes" id="UP001139516">
    <property type="component" value="Unassembled WGS sequence"/>
</dbReference>
<sequence>MSASLRSIAVFCGARHGRDPAHTEAARALGAGLAERGLALVYGGGGVGLMGEMAGAALAAGGVVRGVIPEFLTRREQPQADLLQLEVTDSMHERKARMFELADAFIVLSGGLGTLDEAVEILTWKQLRLHDKPVVILDIAGWAQPLLALIEAMIGMGFASEADRGLFHVARTVPEALALLGRLHGGDQVVPADRL</sequence>
<evidence type="ECO:0000313" key="4">
    <source>
        <dbReference type="EMBL" id="MCK8786364.1"/>
    </source>
</evidence>
<keyword evidence="3" id="KW-0378">Hydrolase</keyword>
<evidence type="ECO:0000256" key="3">
    <source>
        <dbReference type="RuleBase" id="RU363015"/>
    </source>
</evidence>
<dbReference type="InterPro" id="IPR031100">
    <property type="entry name" value="LOG_fam"/>
</dbReference>
<name>A0A9X1Y920_9PROT</name>
<dbReference type="InterPro" id="IPR005269">
    <property type="entry name" value="LOG"/>
</dbReference>
<dbReference type="Gene3D" id="3.40.50.450">
    <property type="match status" value="1"/>
</dbReference>
<reference evidence="4" key="1">
    <citation type="submission" date="2022-04" db="EMBL/GenBank/DDBJ databases">
        <title>Roseomonas acroporae sp. nov., isolated from coral Acropora digitifera.</title>
        <authorList>
            <person name="Sun H."/>
        </authorList>
    </citation>
    <scope>NUCLEOTIDE SEQUENCE</scope>
    <source>
        <strain evidence="4">NAR14</strain>
    </source>
</reference>
<keyword evidence="5" id="KW-1185">Reference proteome</keyword>
<dbReference type="AlphaFoldDB" id="A0A9X1Y920"/>
<dbReference type="RefSeq" id="WP_248668480.1">
    <property type="nucleotide sequence ID" value="NZ_JALPRX010000081.1"/>
</dbReference>